<reference evidence="9" key="1">
    <citation type="submission" date="2025-08" db="UniProtKB">
        <authorList>
            <consortium name="RefSeq"/>
        </authorList>
    </citation>
    <scope>IDENTIFICATION</scope>
</reference>
<proteinExistence type="predicted"/>
<evidence type="ECO:0000256" key="1">
    <source>
        <dbReference type="ARBA" id="ARBA00022527"/>
    </source>
</evidence>
<dbReference type="SMART" id="SM00811">
    <property type="entry name" value="Alpha_kinase"/>
    <property type="match status" value="1"/>
</dbReference>
<dbReference type="PROSITE" id="PS51158">
    <property type="entry name" value="ALPHA_KINASE"/>
    <property type="match status" value="1"/>
</dbReference>
<keyword evidence="1" id="KW-0723">Serine/threonine-protein kinase</keyword>
<gene>
    <name evidence="9" type="primary">LOC101848558</name>
</gene>
<dbReference type="PANTHER" id="PTHR45992:SF11">
    <property type="entry name" value="ALPHA-TYPE PROTEIN KINASE DOMAIN-CONTAINING PROTEIN"/>
    <property type="match status" value="1"/>
</dbReference>
<evidence type="ECO:0000313" key="9">
    <source>
        <dbReference type="RefSeq" id="XP_005110970.1"/>
    </source>
</evidence>
<evidence type="ECO:0000256" key="4">
    <source>
        <dbReference type="ARBA" id="ARBA00022777"/>
    </source>
</evidence>
<feature type="region of interest" description="Disordered" evidence="6">
    <location>
        <begin position="370"/>
        <end position="395"/>
    </location>
</feature>
<evidence type="ECO:0000259" key="7">
    <source>
        <dbReference type="PROSITE" id="PS51158"/>
    </source>
</evidence>
<dbReference type="PANTHER" id="PTHR45992">
    <property type="entry name" value="EUKARYOTIC ELONGATION FACTOR 2 KINASE-RELATED"/>
    <property type="match status" value="1"/>
</dbReference>
<evidence type="ECO:0000256" key="5">
    <source>
        <dbReference type="ARBA" id="ARBA00022840"/>
    </source>
</evidence>
<organism evidence="8 9">
    <name type="scientific">Aplysia californica</name>
    <name type="common">California sea hare</name>
    <dbReference type="NCBI Taxonomy" id="6500"/>
    <lineage>
        <taxon>Eukaryota</taxon>
        <taxon>Metazoa</taxon>
        <taxon>Spiralia</taxon>
        <taxon>Lophotrochozoa</taxon>
        <taxon>Mollusca</taxon>
        <taxon>Gastropoda</taxon>
        <taxon>Heterobranchia</taxon>
        <taxon>Euthyneura</taxon>
        <taxon>Tectipleura</taxon>
        <taxon>Aplysiida</taxon>
        <taxon>Aplysioidea</taxon>
        <taxon>Aplysiidae</taxon>
        <taxon>Aplysia</taxon>
    </lineage>
</organism>
<feature type="domain" description="Alpha-type protein kinase" evidence="7">
    <location>
        <begin position="1"/>
        <end position="242"/>
    </location>
</feature>
<dbReference type="Gene3D" id="3.20.200.10">
    <property type="entry name" value="MHCK/EF2 kinase"/>
    <property type="match status" value="1"/>
</dbReference>
<dbReference type="CDD" id="cd04515">
    <property type="entry name" value="Alpha_kinase"/>
    <property type="match status" value="1"/>
</dbReference>
<name>A0ABM0K805_APLCA</name>
<dbReference type="InterPro" id="IPR051852">
    <property type="entry name" value="Alpha-type_PK"/>
</dbReference>
<keyword evidence="8" id="KW-1185">Reference proteome</keyword>
<sequence length="395" mass="44900">MLSTQNSTFTSFNTEPGGGYLVHFTDKSFHSGERFKLYSGIFLGRGAQCPGRCVVKISKGADLASKADCLIEDKKSKQARAFSLAFRELSGRTEIKFVQLYAAEIDEISLQKRLFWSGKHKITRQNYVLFEEDLRENFDNLHFSGREKLSKYLDSKGREKLVAAKDLQAFTHFSYHVSHGKLVICDVEGVETKDGFRLKTPTIHSTAKKFGISDKGEKGIEEVFRHHTCNDICQGMIKPQNQGGDRPRELTSYSEAQNYRRENGQTTQQRDSFVRATAPDLEDISETRRNEEQSPEEMSASRYDFQLQQRGSRSLWQNPPSYDEIVALTRNSRLAQHRGNMAQEPLTPPPVYTPPSYHVSVVQPPSYYSYCGHDTEEPPPSYRSVEDSTQGHSVV</sequence>
<keyword evidence="5" id="KW-0067">ATP-binding</keyword>
<dbReference type="Proteomes" id="UP000694888">
    <property type="component" value="Unplaced"/>
</dbReference>
<dbReference type="RefSeq" id="XP_005110970.1">
    <property type="nucleotide sequence ID" value="XM_005110913.2"/>
</dbReference>
<keyword evidence="3" id="KW-0547">Nucleotide-binding</keyword>
<evidence type="ECO:0000313" key="8">
    <source>
        <dbReference type="Proteomes" id="UP000694888"/>
    </source>
</evidence>
<keyword evidence="2" id="KW-0808">Transferase</keyword>
<evidence type="ECO:0000256" key="6">
    <source>
        <dbReference type="SAM" id="MobiDB-lite"/>
    </source>
</evidence>
<keyword evidence="4" id="KW-0418">Kinase</keyword>
<evidence type="ECO:0000256" key="3">
    <source>
        <dbReference type="ARBA" id="ARBA00022741"/>
    </source>
</evidence>
<evidence type="ECO:0000256" key="2">
    <source>
        <dbReference type="ARBA" id="ARBA00022679"/>
    </source>
</evidence>
<accession>A0ABM0K805</accession>
<dbReference type="SUPFAM" id="SSF56112">
    <property type="entry name" value="Protein kinase-like (PK-like)"/>
    <property type="match status" value="1"/>
</dbReference>
<feature type="region of interest" description="Disordered" evidence="6">
    <location>
        <begin position="258"/>
        <end position="302"/>
    </location>
</feature>
<dbReference type="GeneID" id="101848558"/>
<dbReference type="InterPro" id="IPR011009">
    <property type="entry name" value="Kinase-like_dom_sf"/>
</dbReference>
<dbReference type="Pfam" id="PF02816">
    <property type="entry name" value="Alpha_kinase"/>
    <property type="match status" value="1"/>
</dbReference>
<dbReference type="InterPro" id="IPR004166">
    <property type="entry name" value="a-kinase_dom"/>
</dbReference>
<protein>
    <submittedName>
        <fullName evidence="9">Uncharacterized protein LOC101848558</fullName>
    </submittedName>
</protein>